<sequence>MSKNIAVDVGFGFVKATDGNKEVIFPSVVGEGREIRYKPGVTINNDAIKNLFAEVDGEKYFVGDLATRQSEFLQSTLSGDRTNSIEYDVLFKTACALLNNGSTEVNIVTGLPVNEFTQYKNTLEKMLLRIHKIKLNDISYSFEIKRAKIIPQPFGTVFNLLLDDQGEIQKREYVNMKIGVIDIGFRTTDFIVVDCLEFVDKLSSSTTVALSSAYKLVGHSLNERFGINKPIYQLDKFIRTGFIPYKGQQMDIRELVGKAFALTTNNIISEVSSLWNIWELDQIIITGGGGVELYAYLKAHIDNCVLVNEGQFSNVKGYLKLANRSFR</sequence>
<dbReference type="Pfam" id="PF17989">
    <property type="entry name" value="ALP_N"/>
    <property type="match status" value="1"/>
</dbReference>
<dbReference type="KEGG" id="aft:BBF96_03330"/>
<dbReference type="Gene3D" id="3.30.420.40">
    <property type="match status" value="2"/>
</dbReference>
<dbReference type="AlphaFoldDB" id="A0A3Q9HP51"/>
<name>A0A3Q9HP51_9FIRM</name>
<organism evidence="3 4">
    <name type="scientific">Anoxybacter fermentans</name>
    <dbReference type="NCBI Taxonomy" id="1323375"/>
    <lineage>
        <taxon>Bacteria</taxon>
        <taxon>Bacillati</taxon>
        <taxon>Bacillota</taxon>
        <taxon>Clostridia</taxon>
        <taxon>Halanaerobiales</taxon>
        <taxon>Anoxybacter</taxon>
    </lineage>
</organism>
<dbReference type="InterPro" id="IPR043129">
    <property type="entry name" value="ATPase_NBD"/>
</dbReference>
<dbReference type="EMBL" id="CP016379">
    <property type="protein sequence ID" value="AZR72497.1"/>
    <property type="molecule type" value="Genomic_DNA"/>
</dbReference>
<reference evidence="3 4" key="1">
    <citation type="submission" date="2016-07" db="EMBL/GenBank/DDBJ databases">
        <title>Genome and transcriptome analysis of iron-reducing fermentative bacteria Anoxybacter fermentans.</title>
        <authorList>
            <person name="Zeng X."/>
            <person name="Shao Z."/>
        </authorList>
    </citation>
    <scope>NUCLEOTIDE SEQUENCE [LARGE SCALE GENOMIC DNA]</scope>
    <source>
        <strain evidence="3 4">DY22613</strain>
    </source>
</reference>
<dbReference type="CDD" id="cd24025">
    <property type="entry name" value="ASKHA_NBD_ParM_pCBH-like"/>
    <property type="match status" value="1"/>
</dbReference>
<gene>
    <name evidence="3" type="ORF">BBF96_03330</name>
</gene>
<proteinExistence type="predicted"/>
<feature type="domain" description="Actin-like protein N-terminal" evidence="1">
    <location>
        <begin position="6"/>
        <end position="155"/>
    </location>
</feature>
<feature type="domain" description="Actin homologue MreB-like C-terminal" evidence="2">
    <location>
        <begin position="180"/>
        <end position="294"/>
    </location>
</feature>
<evidence type="ECO:0000313" key="3">
    <source>
        <dbReference type="EMBL" id="AZR72497.1"/>
    </source>
</evidence>
<evidence type="ECO:0000259" key="1">
    <source>
        <dbReference type="Pfam" id="PF17989"/>
    </source>
</evidence>
<evidence type="ECO:0000259" key="2">
    <source>
        <dbReference type="Pfam" id="PF21522"/>
    </source>
</evidence>
<dbReference type="OrthoDB" id="5412507at2"/>
<keyword evidence="4" id="KW-1185">Reference proteome</keyword>
<dbReference type="RefSeq" id="WP_127015826.1">
    <property type="nucleotide sequence ID" value="NZ_CP016379.1"/>
</dbReference>
<accession>A0A3Q9HP51</accession>
<dbReference type="Proteomes" id="UP000267250">
    <property type="component" value="Chromosome"/>
</dbReference>
<dbReference type="Pfam" id="PF21522">
    <property type="entry name" value="MreB-like_C"/>
    <property type="match status" value="1"/>
</dbReference>
<evidence type="ECO:0000313" key="4">
    <source>
        <dbReference type="Proteomes" id="UP000267250"/>
    </source>
</evidence>
<protein>
    <submittedName>
        <fullName evidence="3">Uncharacterized protein</fullName>
    </submittedName>
</protein>
<dbReference type="InterPro" id="IPR049067">
    <property type="entry name" value="MreB-like_C"/>
</dbReference>
<dbReference type="InterPro" id="IPR040607">
    <property type="entry name" value="ALP_N"/>
</dbReference>
<dbReference type="SUPFAM" id="SSF53067">
    <property type="entry name" value="Actin-like ATPase domain"/>
    <property type="match status" value="2"/>
</dbReference>